<gene>
    <name evidence="3" type="primary">AVEN_89362_1</name>
    <name evidence="3" type="ORF">CDAR_317561</name>
</gene>
<feature type="domain" description="Condensin-2 complex subunit H2 C-terminal" evidence="2">
    <location>
        <begin position="233"/>
        <end position="352"/>
    </location>
</feature>
<feature type="compositionally biased region" description="Polar residues" evidence="1">
    <location>
        <begin position="1"/>
        <end position="12"/>
    </location>
</feature>
<sequence>MNQGPFKSSNLSPGIENIPLDDADVAPKPRRSMRNALKVCQLDGEPTNAAQNQVDMVAIRKLIQKKNTCNLPAKLKGQEILALNPASEFCARAYFGLDENLKQKVCLPTFGVSSFVCNSKIRGKLLKIYNRMLARREKMGGAPIPVPDGEDNDVDIDRVENLNDPDPDNMFETPNLEAPDIAVENDLVQPIPLTSDENPIAEEEPLMNGNDGNDDSYDMIEDSFEAAAKLQCRIFKEDLIHYVRTSDIAEKLIEWEKTVKPFLEKLKEREAFDINLYGSRILNSFNDNNRKQTVTFRNFCQGMEKWEIHRYFMALLPLVNVGNVTIETDALSDGDEDILVTLLSRKMHHKELEEFGHGEGEHSS</sequence>
<evidence type="ECO:0000313" key="3">
    <source>
        <dbReference type="EMBL" id="GIY32877.1"/>
    </source>
</evidence>
<dbReference type="GO" id="GO:0003682">
    <property type="term" value="F:chromatin binding"/>
    <property type="evidence" value="ECO:0007669"/>
    <property type="project" value="TreeGrafter"/>
</dbReference>
<evidence type="ECO:0000259" key="2">
    <source>
        <dbReference type="Pfam" id="PF16858"/>
    </source>
</evidence>
<dbReference type="Pfam" id="PF16858">
    <property type="entry name" value="CNDH2_C"/>
    <property type="match status" value="1"/>
</dbReference>
<dbReference type="PANTHER" id="PTHR14324:SF3">
    <property type="entry name" value="CONDENSIN-2 COMPLEX SUBUNIT H2"/>
    <property type="match status" value="1"/>
</dbReference>
<dbReference type="AlphaFoldDB" id="A0AAV4SJV9"/>
<evidence type="ECO:0000313" key="4">
    <source>
        <dbReference type="Proteomes" id="UP001054837"/>
    </source>
</evidence>
<reference evidence="3 4" key="1">
    <citation type="submission" date="2021-06" db="EMBL/GenBank/DDBJ databases">
        <title>Caerostris darwini draft genome.</title>
        <authorList>
            <person name="Kono N."/>
            <person name="Arakawa K."/>
        </authorList>
    </citation>
    <scope>NUCLEOTIDE SEQUENCE [LARGE SCALE GENOMIC DNA]</scope>
</reference>
<name>A0AAV4SJV9_9ARAC</name>
<evidence type="ECO:0000256" key="1">
    <source>
        <dbReference type="SAM" id="MobiDB-lite"/>
    </source>
</evidence>
<organism evidence="3 4">
    <name type="scientific">Caerostris darwini</name>
    <dbReference type="NCBI Taxonomy" id="1538125"/>
    <lineage>
        <taxon>Eukaryota</taxon>
        <taxon>Metazoa</taxon>
        <taxon>Ecdysozoa</taxon>
        <taxon>Arthropoda</taxon>
        <taxon>Chelicerata</taxon>
        <taxon>Arachnida</taxon>
        <taxon>Araneae</taxon>
        <taxon>Araneomorphae</taxon>
        <taxon>Entelegynae</taxon>
        <taxon>Araneoidea</taxon>
        <taxon>Araneidae</taxon>
        <taxon>Caerostris</taxon>
    </lineage>
</organism>
<dbReference type="GO" id="GO:0005634">
    <property type="term" value="C:nucleus"/>
    <property type="evidence" value="ECO:0007669"/>
    <property type="project" value="TreeGrafter"/>
</dbReference>
<protein>
    <submittedName>
        <fullName evidence="3">CNDH2_C domain-containing protein</fullName>
    </submittedName>
</protein>
<dbReference type="GO" id="GO:0010032">
    <property type="term" value="P:meiotic chromosome condensation"/>
    <property type="evidence" value="ECO:0007669"/>
    <property type="project" value="TreeGrafter"/>
</dbReference>
<accession>A0AAV4SJV9</accession>
<dbReference type="EMBL" id="BPLQ01007872">
    <property type="protein sequence ID" value="GIY32877.1"/>
    <property type="molecule type" value="Genomic_DNA"/>
</dbReference>
<dbReference type="InterPro" id="IPR031739">
    <property type="entry name" value="Ncaph2"/>
</dbReference>
<feature type="region of interest" description="Disordered" evidence="1">
    <location>
        <begin position="1"/>
        <end position="27"/>
    </location>
</feature>
<dbReference type="GO" id="GO:0000796">
    <property type="term" value="C:condensin complex"/>
    <property type="evidence" value="ECO:0007669"/>
    <property type="project" value="TreeGrafter"/>
</dbReference>
<dbReference type="PANTHER" id="PTHR14324">
    <property type="entry name" value="CONDENSIN-2 COMPLEX SUBUNIT H2"/>
    <property type="match status" value="1"/>
</dbReference>
<dbReference type="Proteomes" id="UP001054837">
    <property type="component" value="Unassembled WGS sequence"/>
</dbReference>
<dbReference type="GO" id="GO:0051306">
    <property type="term" value="P:mitotic sister chromatid separation"/>
    <property type="evidence" value="ECO:0007669"/>
    <property type="project" value="TreeGrafter"/>
</dbReference>
<proteinExistence type="predicted"/>
<dbReference type="InterPro" id="IPR031737">
    <property type="entry name" value="CNDH2_C"/>
</dbReference>
<keyword evidence="4" id="KW-1185">Reference proteome</keyword>
<comment type="caution">
    <text evidence="3">The sequence shown here is derived from an EMBL/GenBank/DDBJ whole genome shotgun (WGS) entry which is preliminary data.</text>
</comment>